<evidence type="ECO:0000256" key="1">
    <source>
        <dbReference type="ARBA" id="ARBA00004123"/>
    </source>
</evidence>
<protein>
    <recommendedName>
        <fullName evidence="7">MADS-box domain-containing protein</fullName>
    </recommendedName>
</protein>
<keyword evidence="3" id="KW-0238">DNA-binding</keyword>
<keyword evidence="5" id="KW-0539">Nucleus</keyword>
<evidence type="ECO:0000256" key="4">
    <source>
        <dbReference type="ARBA" id="ARBA00023163"/>
    </source>
</evidence>
<evidence type="ECO:0000313" key="9">
    <source>
        <dbReference type="Proteomes" id="UP001603857"/>
    </source>
</evidence>
<keyword evidence="6" id="KW-0175">Coiled coil</keyword>
<evidence type="ECO:0000313" key="8">
    <source>
        <dbReference type="EMBL" id="KAL2317994.1"/>
    </source>
</evidence>
<dbReference type="PANTHER" id="PTHR48019">
    <property type="entry name" value="SERUM RESPONSE FACTOR HOMOLOG"/>
    <property type="match status" value="1"/>
</dbReference>
<keyword evidence="4" id="KW-0804">Transcription</keyword>
<dbReference type="InterPro" id="IPR036879">
    <property type="entry name" value="TF_MADSbox_sf"/>
</dbReference>
<evidence type="ECO:0000256" key="2">
    <source>
        <dbReference type="ARBA" id="ARBA00023015"/>
    </source>
</evidence>
<keyword evidence="2" id="KW-0805">Transcription regulation</keyword>
<dbReference type="InterPro" id="IPR050142">
    <property type="entry name" value="MADS-box/MEF2_TF"/>
</dbReference>
<dbReference type="Proteomes" id="UP001603857">
    <property type="component" value="Unassembled WGS sequence"/>
</dbReference>
<gene>
    <name evidence="8" type="ORF">Fmac_031870</name>
</gene>
<feature type="coiled-coil region" evidence="6">
    <location>
        <begin position="96"/>
        <end position="123"/>
    </location>
</feature>
<accession>A0ABD1L3A6</accession>
<dbReference type="SUPFAM" id="SSF55455">
    <property type="entry name" value="SRF-like"/>
    <property type="match status" value="1"/>
</dbReference>
<evidence type="ECO:0000256" key="6">
    <source>
        <dbReference type="SAM" id="Coils"/>
    </source>
</evidence>
<dbReference type="EMBL" id="JBGMDY010000011">
    <property type="protein sequence ID" value="KAL2317994.1"/>
    <property type="molecule type" value="Genomic_DNA"/>
</dbReference>
<sequence>MPRKKVKLAFIVNKTQRKAAYKTRVKSVLRMTKELCTLCGIQACAIVFSPFVPNPDPEIWPSNLGVLNVLGRFVTMPEWNRRRNMMNQESFTYQKILKCRENIKKLEKENKEDEMTMLMLQSLNPPGFLPNNINVHAADDLNVLSKVIEKNLQSISKRLETLNVDDMPQYQQPYMQAPACQPQMQTPEQMMHLNYGHGLDTSVNSMIITEEITQLNHENGLDNNVNLMHTREEMAQVNYTHGLDMSLDDFMQMQWDTNLFNDNVDDTILPPFGDTNFQF</sequence>
<dbReference type="GO" id="GO:0005634">
    <property type="term" value="C:nucleus"/>
    <property type="evidence" value="ECO:0007669"/>
    <property type="project" value="UniProtKB-SubCell"/>
</dbReference>
<feature type="domain" description="MADS-box" evidence="7">
    <location>
        <begin position="1"/>
        <end position="49"/>
    </location>
</feature>
<dbReference type="Gene3D" id="3.40.1810.10">
    <property type="entry name" value="Transcription factor, MADS-box"/>
    <property type="match status" value="1"/>
</dbReference>
<dbReference type="PROSITE" id="PS50066">
    <property type="entry name" value="MADS_BOX_2"/>
    <property type="match status" value="1"/>
</dbReference>
<dbReference type="AlphaFoldDB" id="A0ABD1L3A6"/>
<evidence type="ECO:0000256" key="5">
    <source>
        <dbReference type="ARBA" id="ARBA00023242"/>
    </source>
</evidence>
<dbReference type="Pfam" id="PF00319">
    <property type="entry name" value="SRF-TF"/>
    <property type="match status" value="1"/>
</dbReference>
<dbReference type="InterPro" id="IPR002100">
    <property type="entry name" value="TF_MADSbox"/>
</dbReference>
<comment type="subcellular location">
    <subcellularLocation>
        <location evidence="1">Nucleus</location>
    </subcellularLocation>
</comment>
<evidence type="ECO:0000256" key="3">
    <source>
        <dbReference type="ARBA" id="ARBA00023125"/>
    </source>
</evidence>
<keyword evidence="9" id="KW-1185">Reference proteome</keyword>
<organism evidence="8 9">
    <name type="scientific">Flemingia macrophylla</name>
    <dbReference type="NCBI Taxonomy" id="520843"/>
    <lineage>
        <taxon>Eukaryota</taxon>
        <taxon>Viridiplantae</taxon>
        <taxon>Streptophyta</taxon>
        <taxon>Embryophyta</taxon>
        <taxon>Tracheophyta</taxon>
        <taxon>Spermatophyta</taxon>
        <taxon>Magnoliopsida</taxon>
        <taxon>eudicotyledons</taxon>
        <taxon>Gunneridae</taxon>
        <taxon>Pentapetalae</taxon>
        <taxon>rosids</taxon>
        <taxon>fabids</taxon>
        <taxon>Fabales</taxon>
        <taxon>Fabaceae</taxon>
        <taxon>Papilionoideae</taxon>
        <taxon>50 kb inversion clade</taxon>
        <taxon>NPAAA clade</taxon>
        <taxon>indigoferoid/millettioid clade</taxon>
        <taxon>Phaseoleae</taxon>
        <taxon>Flemingia</taxon>
    </lineage>
</organism>
<dbReference type="SMART" id="SM00432">
    <property type="entry name" value="MADS"/>
    <property type="match status" value="1"/>
</dbReference>
<dbReference type="InterPro" id="IPR033897">
    <property type="entry name" value="SRF-like_MADS-box"/>
</dbReference>
<name>A0ABD1L3A6_9FABA</name>
<dbReference type="CDD" id="cd00266">
    <property type="entry name" value="MADS_SRF_like"/>
    <property type="match status" value="1"/>
</dbReference>
<reference evidence="8 9" key="1">
    <citation type="submission" date="2024-08" db="EMBL/GenBank/DDBJ databases">
        <title>Insights into the chromosomal genome structure of Flemingia macrophylla.</title>
        <authorList>
            <person name="Ding Y."/>
            <person name="Zhao Y."/>
            <person name="Bi W."/>
            <person name="Wu M."/>
            <person name="Zhao G."/>
            <person name="Gong Y."/>
            <person name="Li W."/>
            <person name="Zhang P."/>
        </authorList>
    </citation>
    <scope>NUCLEOTIDE SEQUENCE [LARGE SCALE GENOMIC DNA]</scope>
    <source>
        <strain evidence="8">DYQJB</strain>
        <tissue evidence="8">Leaf</tissue>
    </source>
</reference>
<comment type="caution">
    <text evidence="8">The sequence shown here is derived from an EMBL/GenBank/DDBJ whole genome shotgun (WGS) entry which is preliminary data.</text>
</comment>
<proteinExistence type="predicted"/>
<dbReference type="GO" id="GO:0003677">
    <property type="term" value="F:DNA binding"/>
    <property type="evidence" value="ECO:0007669"/>
    <property type="project" value="UniProtKB-KW"/>
</dbReference>
<evidence type="ECO:0000259" key="7">
    <source>
        <dbReference type="PROSITE" id="PS50066"/>
    </source>
</evidence>